<reference evidence="1" key="1">
    <citation type="submission" date="2023-03" db="EMBL/GenBank/DDBJ databases">
        <authorList>
            <person name="Julca I."/>
        </authorList>
    </citation>
    <scope>NUCLEOTIDE SEQUENCE</scope>
</reference>
<organism evidence="1 2">
    <name type="scientific">Oldenlandia corymbosa var. corymbosa</name>
    <dbReference type="NCBI Taxonomy" id="529605"/>
    <lineage>
        <taxon>Eukaryota</taxon>
        <taxon>Viridiplantae</taxon>
        <taxon>Streptophyta</taxon>
        <taxon>Embryophyta</taxon>
        <taxon>Tracheophyta</taxon>
        <taxon>Spermatophyta</taxon>
        <taxon>Magnoliopsida</taxon>
        <taxon>eudicotyledons</taxon>
        <taxon>Gunneridae</taxon>
        <taxon>Pentapetalae</taxon>
        <taxon>asterids</taxon>
        <taxon>lamiids</taxon>
        <taxon>Gentianales</taxon>
        <taxon>Rubiaceae</taxon>
        <taxon>Rubioideae</taxon>
        <taxon>Spermacoceae</taxon>
        <taxon>Hedyotis-Oldenlandia complex</taxon>
        <taxon>Oldenlandia</taxon>
    </lineage>
</organism>
<dbReference type="Gene3D" id="2.40.50.140">
    <property type="entry name" value="Nucleic acid-binding proteins"/>
    <property type="match status" value="1"/>
</dbReference>
<dbReference type="AlphaFoldDB" id="A0AAV1C208"/>
<name>A0AAV1C208_OLDCO</name>
<dbReference type="Proteomes" id="UP001161247">
    <property type="component" value="Chromosome 1"/>
</dbReference>
<dbReference type="InterPro" id="IPR012340">
    <property type="entry name" value="NA-bd_OB-fold"/>
</dbReference>
<accession>A0AAV1C208</accession>
<evidence type="ECO:0000313" key="1">
    <source>
        <dbReference type="EMBL" id="CAI9089714.1"/>
    </source>
</evidence>
<evidence type="ECO:0000313" key="2">
    <source>
        <dbReference type="Proteomes" id="UP001161247"/>
    </source>
</evidence>
<keyword evidence="2" id="KW-1185">Reference proteome</keyword>
<protein>
    <submittedName>
        <fullName evidence="1">OLC1v1024334C1</fullName>
    </submittedName>
</protein>
<dbReference type="EMBL" id="OX459118">
    <property type="protein sequence ID" value="CAI9089714.1"/>
    <property type="molecule type" value="Genomic_DNA"/>
</dbReference>
<proteinExistence type="predicted"/>
<sequence>MILTILVSYEIPFPRSTEDRCVPIANLKPRIENWYIKALISEKTPIRLKWVNLQQKYVFIDKQCTTFEPHLRQLGKELQLFHTYSIGNGTIKEIPKSTALLVDLDHQIILTKNAYIKLANKEEQLSLEEVYDVTRFEELPSLMDTNEKLS</sequence>
<gene>
    <name evidence="1" type="ORF">OLC1_LOCUS2007</name>
</gene>